<dbReference type="Gene3D" id="1.20.58.160">
    <property type="match status" value="1"/>
</dbReference>
<keyword evidence="1" id="KW-0175">Coiled coil</keyword>
<organism evidence="2 3">
    <name type="scientific">Thermococcus sibiricus</name>
    <dbReference type="NCBI Taxonomy" id="172049"/>
    <lineage>
        <taxon>Archaea</taxon>
        <taxon>Methanobacteriati</taxon>
        <taxon>Methanobacteriota</taxon>
        <taxon>Thermococci</taxon>
        <taxon>Thermococcales</taxon>
        <taxon>Thermococcaceae</taxon>
        <taxon>Thermococcus</taxon>
    </lineage>
</organism>
<dbReference type="RefSeq" id="WP_283218044.1">
    <property type="nucleotide sequence ID" value="NZ_LGFD01000102.1"/>
</dbReference>
<evidence type="ECO:0000256" key="1">
    <source>
        <dbReference type="SAM" id="Coils"/>
    </source>
</evidence>
<name>A0A101EK15_9EURY</name>
<sequence length="195" mass="22576">MEFDEKFGEEIKKKIEEAMESGAGAKKFIEETIKELTRELKEAKSEEEIELIERKVEMLEDMLKTYEKGKGDEEDIEELQQVLGTVSEHLPKIMDSIFGPIKELLNDVYDPEKAEKFGKNVANFYKELVGAGMDSDKAFELTKEYMESMNIIKTLVGAFMKDKMGKLEGLKELQNLGKKKRKEIEIEEEDFEEEL</sequence>
<dbReference type="Proteomes" id="UP000053911">
    <property type="component" value="Unassembled WGS sequence"/>
</dbReference>
<accession>A0A101EK15</accession>
<evidence type="ECO:0000313" key="2">
    <source>
        <dbReference type="EMBL" id="KUK16592.1"/>
    </source>
</evidence>
<proteinExistence type="predicted"/>
<reference evidence="3" key="1">
    <citation type="journal article" date="2015" name="MBio">
        <title>Genome-Resolved Metagenomic Analysis Reveals Roles for Candidate Phyla and Other Microbial Community Members in Biogeochemical Transformations in Oil Reservoirs.</title>
        <authorList>
            <person name="Hu P."/>
            <person name="Tom L."/>
            <person name="Singh A."/>
            <person name="Thomas B.C."/>
            <person name="Baker B.J."/>
            <person name="Piceno Y.M."/>
            <person name="Andersen G.L."/>
            <person name="Banfield J.F."/>
        </authorList>
    </citation>
    <scope>NUCLEOTIDE SEQUENCE [LARGE SCALE GENOMIC DNA]</scope>
</reference>
<dbReference type="PATRIC" id="fig|172049.5.peg.1070"/>
<gene>
    <name evidence="2" type="ORF">XD54_2116</name>
</gene>
<comment type="caution">
    <text evidence="2">The sequence shown here is derived from an EMBL/GenBank/DDBJ whole genome shotgun (WGS) entry which is preliminary data.</text>
</comment>
<evidence type="ECO:0000313" key="3">
    <source>
        <dbReference type="Proteomes" id="UP000053911"/>
    </source>
</evidence>
<dbReference type="SUPFAM" id="SSF89009">
    <property type="entry name" value="GAT-like domain"/>
    <property type="match status" value="1"/>
</dbReference>
<dbReference type="EMBL" id="LGFD01000102">
    <property type="protein sequence ID" value="KUK16592.1"/>
    <property type="molecule type" value="Genomic_DNA"/>
</dbReference>
<feature type="coiled-coil region" evidence="1">
    <location>
        <begin position="26"/>
        <end position="69"/>
    </location>
</feature>
<dbReference type="AlphaFoldDB" id="A0A101EK15"/>
<dbReference type="InterPro" id="IPR038425">
    <property type="entry name" value="GAT_sf"/>
</dbReference>
<protein>
    <submittedName>
        <fullName evidence="2">Uncharacterized protein</fullName>
    </submittedName>
</protein>